<keyword evidence="1" id="KW-1133">Transmembrane helix</keyword>
<keyword evidence="1" id="KW-0472">Membrane</keyword>
<dbReference type="AlphaFoldDB" id="A0A8J8NL67"/>
<evidence type="ECO:0000256" key="1">
    <source>
        <dbReference type="SAM" id="Phobius"/>
    </source>
</evidence>
<name>A0A8J8NL67_HALGN</name>
<gene>
    <name evidence="3" type="ORF">FGO68_gene17040</name>
</gene>
<dbReference type="EMBL" id="RRYP01014043">
    <property type="protein sequence ID" value="TNV76181.1"/>
    <property type="molecule type" value="Genomic_DNA"/>
</dbReference>
<proteinExistence type="predicted"/>
<sequence length="217" mass="24131">MKINLILLVINLSSVFAEASLPTSCLSCAYSGYTWDPTQKLCGTNYTIQLPFDCTEQNQYPKKKDIFTIDKLDQIVPYLEKQINMSSADITREYAGFIDSHINKELQVELLCQPGSKIKVQGFSTIEPAGKVMYSEEPMSCETPLWQQLESEESVTFRISEAPPKKDYTALIIGLSVGGGILLLAAIGVGIYCFRSKKRQNLKQGLGTDSIALIQEK</sequence>
<dbReference type="Proteomes" id="UP000785679">
    <property type="component" value="Unassembled WGS sequence"/>
</dbReference>
<keyword evidence="4" id="KW-1185">Reference proteome</keyword>
<keyword evidence="1" id="KW-0812">Transmembrane</keyword>
<accession>A0A8J8NL67</accession>
<evidence type="ECO:0000313" key="4">
    <source>
        <dbReference type="Proteomes" id="UP000785679"/>
    </source>
</evidence>
<feature type="signal peptide" evidence="2">
    <location>
        <begin position="1"/>
        <end position="19"/>
    </location>
</feature>
<feature type="chain" id="PRO_5035158506" evidence="2">
    <location>
        <begin position="20"/>
        <end position="217"/>
    </location>
</feature>
<feature type="transmembrane region" description="Helical" evidence="1">
    <location>
        <begin position="168"/>
        <end position="194"/>
    </location>
</feature>
<protein>
    <submittedName>
        <fullName evidence="3">Uncharacterized protein</fullName>
    </submittedName>
</protein>
<evidence type="ECO:0000313" key="3">
    <source>
        <dbReference type="EMBL" id="TNV76181.1"/>
    </source>
</evidence>
<organism evidence="3 4">
    <name type="scientific">Halteria grandinella</name>
    <dbReference type="NCBI Taxonomy" id="5974"/>
    <lineage>
        <taxon>Eukaryota</taxon>
        <taxon>Sar</taxon>
        <taxon>Alveolata</taxon>
        <taxon>Ciliophora</taxon>
        <taxon>Intramacronucleata</taxon>
        <taxon>Spirotrichea</taxon>
        <taxon>Stichotrichia</taxon>
        <taxon>Sporadotrichida</taxon>
        <taxon>Halteriidae</taxon>
        <taxon>Halteria</taxon>
    </lineage>
</organism>
<comment type="caution">
    <text evidence="3">The sequence shown here is derived from an EMBL/GenBank/DDBJ whole genome shotgun (WGS) entry which is preliminary data.</text>
</comment>
<keyword evidence="2" id="KW-0732">Signal</keyword>
<evidence type="ECO:0000256" key="2">
    <source>
        <dbReference type="SAM" id="SignalP"/>
    </source>
</evidence>
<reference evidence="3" key="1">
    <citation type="submission" date="2019-06" db="EMBL/GenBank/DDBJ databases">
        <authorList>
            <person name="Zheng W."/>
        </authorList>
    </citation>
    <scope>NUCLEOTIDE SEQUENCE</scope>
    <source>
        <strain evidence="3">QDHG01</strain>
    </source>
</reference>